<protein>
    <submittedName>
        <fullName evidence="3">TOP2B topoisomerase</fullName>
    </submittedName>
</protein>
<accession>A0A7L1E9N9</accession>
<dbReference type="InterPro" id="IPR036890">
    <property type="entry name" value="HATPase_C_sf"/>
</dbReference>
<name>A0A7L1E9N9_OENON</name>
<evidence type="ECO:0000256" key="1">
    <source>
        <dbReference type="ARBA" id="ARBA00023125"/>
    </source>
</evidence>
<keyword evidence="1" id="KW-0238">DNA-binding</keyword>
<dbReference type="GO" id="GO:0016853">
    <property type="term" value="F:isomerase activity"/>
    <property type="evidence" value="ECO:0007669"/>
    <property type="project" value="UniProtKB-KW"/>
</dbReference>
<dbReference type="GO" id="GO:0000819">
    <property type="term" value="P:sister chromatid segregation"/>
    <property type="evidence" value="ECO:0007669"/>
    <property type="project" value="TreeGrafter"/>
</dbReference>
<dbReference type="PANTHER" id="PTHR10169:SF36">
    <property type="entry name" value="DNA TOPOISOMERASE 2-BETA"/>
    <property type="match status" value="1"/>
</dbReference>
<feature type="non-terminal residue" evidence="3">
    <location>
        <position position="1"/>
    </location>
</feature>
<proteinExistence type="predicted"/>
<sequence length="149" mass="17219">WVYDEDIGMNCREVTFVPGLYKIFDEILVNAADNKQRDKNMTCIKISIDPESNIISIWNNGKGIPVVEHKVEKVYVPALIFGQLLTSSNYDDDEKKDMIYYPKFKLTLIYCMLFFPGGRNGYGAKLCNIFSTKFTVETACKEYKHSFKQ</sequence>
<dbReference type="PRINTS" id="PR00418">
    <property type="entry name" value="TPI2FAMILY"/>
</dbReference>
<dbReference type="Pfam" id="PF02518">
    <property type="entry name" value="HATPase_c"/>
    <property type="match status" value="1"/>
</dbReference>
<feature type="domain" description="Histidine kinase/HSP90-like ATPase" evidence="2">
    <location>
        <begin position="19"/>
        <end position="86"/>
    </location>
</feature>
<dbReference type="Proteomes" id="UP000565754">
    <property type="component" value="Unassembled WGS sequence"/>
</dbReference>
<comment type="caution">
    <text evidence="3">The sequence shown here is derived from an EMBL/GenBank/DDBJ whole genome shotgun (WGS) entry which is preliminary data.</text>
</comment>
<dbReference type="EMBL" id="VXBF01007419">
    <property type="protein sequence ID" value="NXM85350.1"/>
    <property type="molecule type" value="Genomic_DNA"/>
</dbReference>
<reference evidence="3 4" key="1">
    <citation type="submission" date="2019-09" db="EMBL/GenBank/DDBJ databases">
        <title>Bird 10,000 Genomes (B10K) Project - Family phase.</title>
        <authorList>
            <person name="Zhang G."/>
        </authorList>
    </citation>
    <scope>NUCLEOTIDE SEQUENCE [LARGE SCALE GENOMIC DNA]</scope>
    <source>
        <strain evidence="3">B10K-DU-001-74</strain>
        <tissue evidence="3">Muscle</tissue>
    </source>
</reference>
<gene>
    <name evidence="3" type="primary">Top2b_0</name>
    <name evidence="3" type="ORF">OENOEN_R01249</name>
</gene>
<keyword evidence="4" id="KW-1185">Reference proteome</keyword>
<evidence type="ECO:0000313" key="4">
    <source>
        <dbReference type="Proteomes" id="UP000565754"/>
    </source>
</evidence>
<dbReference type="Gene3D" id="3.30.565.10">
    <property type="entry name" value="Histidine kinase-like ATPase, C-terminal domain"/>
    <property type="match status" value="1"/>
</dbReference>
<keyword evidence="3" id="KW-0413">Isomerase</keyword>
<feature type="non-terminal residue" evidence="3">
    <location>
        <position position="149"/>
    </location>
</feature>
<organism evidence="3 4">
    <name type="scientific">Oenanthe oenanthe</name>
    <name type="common">Northern wheatear</name>
    <dbReference type="NCBI Taxonomy" id="279966"/>
    <lineage>
        <taxon>Eukaryota</taxon>
        <taxon>Metazoa</taxon>
        <taxon>Chordata</taxon>
        <taxon>Craniata</taxon>
        <taxon>Vertebrata</taxon>
        <taxon>Euteleostomi</taxon>
        <taxon>Archelosauria</taxon>
        <taxon>Archosauria</taxon>
        <taxon>Dinosauria</taxon>
        <taxon>Saurischia</taxon>
        <taxon>Theropoda</taxon>
        <taxon>Coelurosauria</taxon>
        <taxon>Aves</taxon>
        <taxon>Neognathae</taxon>
        <taxon>Neoaves</taxon>
        <taxon>Telluraves</taxon>
        <taxon>Australaves</taxon>
        <taxon>Passeriformes</taxon>
        <taxon>Muscicapidae</taxon>
        <taxon>Oenanthe</taxon>
    </lineage>
</organism>
<dbReference type="PANTHER" id="PTHR10169">
    <property type="entry name" value="DNA TOPOISOMERASE/GYRASE"/>
    <property type="match status" value="1"/>
</dbReference>
<dbReference type="InterPro" id="IPR050634">
    <property type="entry name" value="DNA_Topoisomerase_II"/>
</dbReference>
<dbReference type="AlphaFoldDB" id="A0A7L1E9N9"/>
<evidence type="ECO:0000259" key="2">
    <source>
        <dbReference type="Pfam" id="PF02518"/>
    </source>
</evidence>
<dbReference type="GO" id="GO:0000712">
    <property type="term" value="P:resolution of meiotic recombination intermediates"/>
    <property type="evidence" value="ECO:0007669"/>
    <property type="project" value="TreeGrafter"/>
</dbReference>
<dbReference type="SUPFAM" id="SSF55874">
    <property type="entry name" value="ATPase domain of HSP90 chaperone/DNA topoisomerase II/histidine kinase"/>
    <property type="match status" value="1"/>
</dbReference>
<dbReference type="InterPro" id="IPR003594">
    <property type="entry name" value="HATPase_dom"/>
</dbReference>
<dbReference type="GO" id="GO:0003677">
    <property type="term" value="F:DNA binding"/>
    <property type="evidence" value="ECO:0007669"/>
    <property type="project" value="UniProtKB-KW"/>
</dbReference>
<evidence type="ECO:0000313" key="3">
    <source>
        <dbReference type="EMBL" id="NXM85350.1"/>
    </source>
</evidence>
<dbReference type="GO" id="GO:0005634">
    <property type="term" value="C:nucleus"/>
    <property type="evidence" value="ECO:0007669"/>
    <property type="project" value="TreeGrafter"/>
</dbReference>